<reference evidence="1" key="1">
    <citation type="submission" date="2021-03" db="EMBL/GenBank/DDBJ databases">
        <title>Genomic Encyclopedia of Type Strains, Phase IV (KMG-IV): sequencing the most valuable type-strain genomes for metagenomic binning, comparative biology and taxonomic classification.</title>
        <authorList>
            <person name="Goeker M."/>
        </authorList>
    </citation>
    <scope>NUCLEOTIDE SEQUENCE</scope>
    <source>
        <strain evidence="1">DSM 107338</strain>
    </source>
</reference>
<gene>
    <name evidence="1" type="ORF">J2Z64_003871</name>
</gene>
<proteinExistence type="predicted"/>
<keyword evidence="2" id="KW-1185">Reference proteome</keyword>
<name>A0A9X1CKV6_9BACI</name>
<dbReference type="Proteomes" id="UP001138793">
    <property type="component" value="Unassembled WGS sequence"/>
</dbReference>
<dbReference type="AlphaFoldDB" id="A0A9X1CKV6"/>
<evidence type="ECO:0000313" key="1">
    <source>
        <dbReference type="EMBL" id="MBP2079572.1"/>
    </source>
</evidence>
<accession>A0A9X1CKV6</accession>
<comment type="caution">
    <text evidence="1">The sequence shown here is derived from an EMBL/GenBank/DDBJ whole genome shotgun (WGS) entry which is preliminary data.</text>
</comment>
<evidence type="ECO:0000313" key="2">
    <source>
        <dbReference type="Proteomes" id="UP001138793"/>
    </source>
</evidence>
<protein>
    <submittedName>
        <fullName evidence="1">Uncharacterized protein</fullName>
    </submittedName>
</protein>
<organism evidence="1 2">
    <name type="scientific">Oceanobacillus polygoni</name>
    <dbReference type="NCBI Taxonomy" id="1235259"/>
    <lineage>
        <taxon>Bacteria</taxon>
        <taxon>Bacillati</taxon>
        <taxon>Bacillota</taxon>
        <taxon>Bacilli</taxon>
        <taxon>Bacillales</taxon>
        <taxon>Bacillaceae</taxon>
        <taxon>Oceanobacillus</taxon>
    </lineage>
</organism>
<dbReference type="EMBL" id="JAGGMB010000018">
    <property type="protein sequence ID" value="MBP2079572.1"/>
    <property type="molecule type" value="Genomic_DNA"/>
</dbReference>
<sequence>MKKIKILLAFLAIMLAAPIKSEEIISLNN</sequence>